<dbReference type="Pfam" id="PF00782">
    <property type="entry name" value="DSPc"/>
    <property type="match status" value="1"/>
</dbReference>
<dbReference type="InterPro" id="IPR016130">
    <property type="entry name" value="Tyr_Pase_AS"/>
</dbReference>
<dbReference type="GO" id="GO:0016020">
    <property type="term" value="C:membrane"/>
    <property type="evidence" value="ECO:0007669"/>
    <property type="project" value="InterPro"/>
</dbReference>
<organism evidence="6 7">
    <name type="scientific">Corchorus capsularis</name>
    <name type="common">Jute</name>
    <dbReference type="NCBI Taxonomy" id="210143"/>
    <lineage>
        <taxon>Eukaryota</taxon>
        <taxon>Viridiplantae</taxon>
        <taxon>Streptophyta</taxon>
        <taxon>Embryophyta</taxon>
        <taxon>Tracheophyta</taxon>
        <taxon>Spermatophyta</taxon>
        <taxon>Magnoliopsida</taxon>
        <taxon>eudicotyledons</taxon>
        <taxon>Gunneridae</taxon>
        <taxon>Pentapetalae</taxon>
        <taxon>rosids</taxon>
        <taxon>malvids</taxon>
        <taxon>Malvales</taxon>
        <taxon>Malvaceae</taxon>
        <taxon>Grewioideae</taxon>
        <taxon>Apeibeae</taxon>
        <taxon>Corchorus</taxon>
    </lineage>
</organism>
<dbReference type="SUPFAM" id="SSF103481">
    <property type="entry name" value="Multidrug resistance efflux transporter EmrE"/>
    <property type="match status" value="1"/>
</dbReference>
<proteinExistence type="inferred from homology"/>
<evidence type="ECO:0000256" key="4">
    <source>
        <dbReference type="SAM" id="Phobius"/>
    </source>
</evidence>
<dbReference type="EMBL" id="AWWV01011269">
    <property type="protein sequence ID" value="OMO73191.1"/>
    <property type="molecule type" value="Genomic_DNA"/>
</dbReference>
<dbReference type="InterPro" id="IPR037185">
    <property type="entry name" value="EmrE-like"/>
</dbReference>
<evidence type="ECO:0000256" key="1">
    <source>
        <dbReference type="ARBA" id="ARBA00004141"/>
    </source>
</evidence>
<protein>
    <recommendedName>
        <fullName evidence="5">Tyrosine specific protein phosphatases domain-containing protein</fullName>
    </recommendedName>
</protein>
<evidence type="ECO:0000313" key="7">
    <source>
        <dbReference type="Proteomes" id="UP000188268"/>
    </source>
</evidence>
<dbReference type="PROSITE" id="PS00383">
    <property type="entry name" value="TYR_PHOSPHATASE_1"/>
    <property type="match status" value="1"/>
</dbReference>
<dbReference type="PROSITE" id="PS50056">
    <property type="entry name" value="TYR_PHOSPHATASE_2"/>
    <property type="match status" value="1"/>
</dbReference>
<feature type="transmembrane region" description="Helical" evidence="4">
    <location>
        <begin position="301"/>
        <end position="320"/>
    </location>
</feature>
<feature type="transmembrane region" description="Helical" evidence="4">
    <location>
        <begin position="538"/>
        <end position="561"/>
    </location>
</feature>
<dbReference type="PANTHER" id="PTHR23051:SF10">
    <property type="entry name" value="EAMA DOMAIN-CONTAINING PROTEIN"/>
    <property type="match status" value="1"/>
</dbReference>
<feature type="transmembrane region" description="Helical" evidence="4">
    <location>
        <begin position="665"/>
        <end position="684"/>
    </location>
</feature>
<dbReference type="SUPFAM" id="SSF52799">
    <property type="entry name" value="(Phosphotyrosine protein) phosphatases II"/>
    <property type="match status" value="1"/>
</dbReference>
<feature type="domain" description="Tyrosine specific protein phosphatases" evidence="5">
    <location>
        <begin position="145"/>
        <end position="217"/>
    </location>
</feature>
<evidence type="ECO:0000313" key="6">
    <source>
        <dbReference type="EMBL" id="OMO73191.1"/>
    </source>
</evidence>
<comment type="subcellular location">
    <subcellularLocation>
        <location evidence="1">Membrane</location>
        <topology evidence="1">Multi-pass membrane protein</topology>
    </subcellularLocation>
</comment>
<evidence type="ECO:0000256" key="2">
    <source>
        <dbReference type="ARBA" id="ARBA00007635"/>
    </source>
</evidence>
<dbReference type="PANTHER" id="PTHR23051">
    <property type="entry name" value="SOLUTE CARRIER FAMILY 35, MEMBER F5"/>
    <property type="match status" value="1"/>
</dbReference>
<feature type="transmembrane region" description="Helical" evidence="4">
    <location>
        <begin position="474"/>
        <end position="493"/>
    </location>
</feature>
<dbReference type="CDD" id="cd14502">
    <property type="entry name" value="RNA_5'-triphosphatase"/>
    <property type="match status" value="1"/>
</dbReference>
<keyword evidence="4" id="KW-0472">Membrane</keyword>
<feature type="transmembrane region" description="Helical" evidence="4">
    <location>
        <begin position="500"/>
        <end position="518"/>
    </location>
</feature>
<dbReference type="InterPro" id="IPR029021">
    <property type="entry name" value="Prot-tyrosine_phosphatase-like"/>
</dbReference>
<dbReference type="InterPro" id="IPR000387">
    <property type="entry name" value="Tyr_Pase_dom"/>
</dbReference>
<keyword evidence="4" id="KW-1133">Transmembrane helix</keyword>
<sequence>MDSNPSGEESRKKLKNKESEENWPLPMNDNQFYQTGNFPINSDNNGIPSGWLGCPSLGHEILGCILPSKVPLSESYQGSIPPGKIYSFNQVVQWVENSGKNLGLVIDLTNTSRYYSASDLKQRGIDHVKIRCKGRDSVPDNFSVNTFVYEVLKFFSRQKTQDSKDYVLVHCTHGHNRTGLMIVHLLMRSQPLISVSQAIEIFAQARPPGIYKPDYIDALYSFYNETKPGIFACPPLPQWKANSPELNLNGNHIHNLDDVSVSVADQSASAAMMTNDDVFGGEIPFRQMRSFREFCYEMLKINVKGGGLLLIIGVVIMWVSSAEVTQGVYEDYRHPFAVSYLGTSLLALYLPIAFFKDWLLKYLRHRFSSTNKGGKGSDKSSLELNPHAKHDVKHGTNQTEHQASLPKECVINLCSKEGGHPLVCRDNETLEGSKKDRKLSPKEIVAFGLCMTPIWFATEYLWNAALARTTVASTTLLSSTSGLFTLVIGALLGQDSINTVKVLSVVISIAGVGMTTLGKTSNPDESKSGTNKSGNHALVGDLFAMLSAVCYGLFTVLLKKFSGEGERVDMQKLFGYIGLFALVGLWWLVWPLTAIGIEPKFIFPKSTKVQEIIIVNGLVGSFLSDYFWALGVVWTSPLVAALGVSLTIPVAMLEDMVIHHQQYSVIYIIGSAQVFLGFLIANISDWISDKLRW</sequence>
<comment type="caution">
    <text evidence="6">The sequence shown here is derived from an EMBL/GenBank/DDBJ whole genome shotgun (WGS) entry which is preliminary data.</text>
</comment>
<feature type="transmembrane region" description="Helical" evidence="4">
    <location>
        <begin position="573"/>
        <end position="597"/>
    </location>
</feature>
<feature type="transmembrane region" description="Helical" evidence="4">
    <location>
        <begin position="340"/>
        <end position="359"/>
    </location>
</feature>
<feature type="compositionally biased region" description="Basic and acidic residues" evidence="3">
    <location>
        <begin position="8"/>
        <end position="20"/>
    </location>
</feature>
<name>A0A1R3HSQ5_COCAP</name>
<keyword evidence="4" id="KW-0812">Transmembrane</keyword>
<feature type="region of interest" description="Disordered" evidence="3">
    <location>
        <begin position="1"/>
        <end position="27"/>
    </location>
</feature>
<dbReference type="OrthoDB" id="1436450at2759"/>
<keyword evidence="7" id="KW-1185">Reference proteome</keyword>
<dbReference type="Pfam" id="PF00892">
    <property type="entry name" value="EamA"/>
    <property type="match status" value="1"/>
</dbReference>
<feature type="transmembrane region" description="Helical" evidence="4">
    <location>
        <begin position="626"/>
        <end position="653"/>
    </location>
</feature>
<dbReference type="AlphaFoldDB" id="A0A1R3HSQ5"/>
<dbReference type="Gramene" id="OMO73191">
    <property type="protein sequence ID" value="OMO73191"/>
    <property type="gene ID" value="CCACVL1_17424"/>
</dbReference>
<dbReference type="Gene3D" id="3.90.190.10">
    <property type="entry name" value="Protein tyrosine phosphatase superfamily"/>
    <property type="match status" value="1"/>
</dbReference>
<evidence type="ECO:0000259" key="5">
    <source>
        <dbReference type="PROSITE" id="PS50056"/>
    </source>
</evidence>
<dbReference type="InterPro" id="IPR000620">
    <property type="entry name" value="EamA_dom"/>
</dbReference>
<evidence type="ECO:0000256" key="3">
    <source>
        <dbReference type="SAM" id="MobiDB-lite"/>
    </source>
</evidence>
<dbReference type="Proteomes" id="UP000188268">
    <property type="component" value="Unassembled WGS sequence"/>
</dbReference>
<reference evidence="6 7" key="1">
    <citation type="submission" date="2013-09" db="EMBL/GenBank/DDBJ databases">
        <title>Corchorus capsularis genome sequencing.</title>
        <authorList>
            <person name="Alam M."/>
            <person name="Haque M.S."/>
            <person name="Islam M.S."/>
            <person name="Emdad E.M."/>
            <person name="Islam M.M."/>
            <person name="Ahmed B."/>
            <person name="Halim A."/>
            <person name="Hossen Q.M.M."/>
            <person name="Hossain M.Z."/>
            <person name="Ahmed R."/>
            <person name="Khan M.M."/>
            <person name="Islam R."/>
            <person name="Rashid M.M."/>
            <person name="Khan S.A."/>
            <person name="Rahman M.S."/>
            <person name="Alam M."/>
        </authorList>
    </citation>
    <scope>NUCLEOTIDE SEQUENCE [LARGE SCALE GENOMIC DNA]</scope>
    <source>
        <strain evidence="7">cv. CVL-1</strain>
        <tissue evidence="6">Whole seedling</tissue>
    </source>
</reference>
<dbReference type="InterPro" id="IPR000340">
    <property type="entry name" value="Dual-sp_phosphatase_cat-dom"/>
</dbReference>
<feature type="transmembrane region" description="Helical" evidence="4">
    <location>
        <begin position="444"/>
        <end position="462"/>
    </location>
</feature>
<accession>A0A1R3HSQ5</accession>
<comment type="similarity">
    <text evidence="2">Belongs to the drug/metabolite transporter (DMT) superfamily. Plant drug/metabolite exporter (P-DME) (TC 2.A.7.4) family.</text>
</comment>
<dbReference type="GO" id="GO:0016787">
    <property type="term" value="F:hydrolase activity"/>
    <property type="evidence" value="ECO:0007669"/>
    <property type="project" value="UniProtKB-ARBA"/>
</dbReference>
<dbReference type="STRING" id="210143.A0A1R3HSQ5"/>
<gene>
    <name evidence="6" type="ORF">CCACVL1_17424</name>
</gene>